<accession>A0A3B0ZAG1</accession>
<protein>
    <submittedName>
        <fullName evidence="1">Uncharacterized protein</fullName>
    </submittedName>
</protein>
<sequence>MLQNRINPFSLLVQGFSCYPYMLVESGAKIPAEASASKHL</sequence>
<name>A0A3B0ZAG1_9ZZZZ</name>
<reference evidence="1" key="1">
    <citation type="submission" date="2018-06" db="EMBL/GenBank/DDBJ databases">
        <authorList>
            <person name="Zhirakovskaya E."/>
        </authorList>
    </citation>
    <scope>NUCLEOTIDE SEQUENCE</scope>
</reference>
<organism evidence="1">
    <name type="scientific">hydrothermal vent metagenome</name>
    <dbReference type="NCBI Taxonomy" id="652676"/>
    <lineage>
        <taxon>unclassified sequences</taxon>
        <taxon>metagenomes</taxon>
        <taxon>ecological metagenomes</taxon>
    </lineage>
</organism>
<evidence type="ECO:0000313" key="1">
    <source>
        <dbReference type="EMBL" id="VAW90388.1"/>
    </source>
</evidence>
<dbReference type="AlphaFoldDB" id="A0A3B0ZAG1"/>
<gene>
    <name evidence="1" type="ORF">MNBD_GAMMA18-2055</name>
</gene>
<dbReference type="EMBL" id="UOFP01000325">
    <property type="protein sequence ID" value="VAW90388.1"/>
    <property type="molecule type" value="Genomic_DNA"/>
</dbReference>
<proteinExistence type="predicted"/>